<dbReference type="CDD" id="cd10567">
    <property type="entry name" value="SWIB-MDM2_like"/>
    <property type="match status" value="1"/>
</dbReference>
<sequence>MRRSELVRRMWEIIKERNLLDPTNRAFVICDTQFEDIFTCILCRILEIEMKIWNESTEQSLQNKMSYGFGKNGLMQFLMNFLIMITVNYCLNIITLYSIKYECLLILMLNSQNLRKIFVVQTL</sequence>
<keyword evidence="1" id="KW-0472">Membrane</keyword>
<dbReference type="SUPFAM" id="SSF47592">
    <property type="entry name" value="SWIB/MDM2 domain"/>
    <property type="match status" value="1"/>
</dbReference>
<evidence type="ECO:0000313" key="4">
    <source>
        <dbReference type="Proteomes" id="UP000243006"/>
    </source>
</evidence>
<keyword evidence="1" id="KW-0812">Transmembrane</keyword>
<proteinExistence type="predicted"/>
<dbReference type="AlphaFoldDB" id="A0A1Y3ES79"/>
<comment type="caution">
    <text evidence="3">The sequence shown here is derived from an EMBL/GenBank/DDBJ whole genome shotgun (WGS) entry which is preliminary data.</text>
</comment>
<dbReference type="EMBL" id="LVZM01006922">
    <property type="protein sequence ID" value="OUC46389.1"/>
    <property type="molecule type" value="Genomic_DNA"/>
</dbReference>
<reference evidence="3 4" key="1">
    <citation type="submission" date="2015-04" db="EMBL/GenBank/DDBJ databases">
        <title>Draft genome of the roundworm Trichinella nativa.</title>
        <authorList>
            <person name="Mitreva M."/>
        </authorList>
    </citation>
    <scope>NUCLEOTIDE SEQUENCE [LARGE SCALE GENOMIC DNA]</scope>
    <source>
        <strain evidence="3 4">ISS45</strain>
    </source>
</reference>
<dbReference type="Proteomes" id="UP000243006">
    <property type="component" value="Unassembled WGS sequence"/>
</dbReference>
<evidence type="ECO:0000256" key="1">
    <source>
        <dbReference type="SAM" id="Phobius"/>
    </source>
</evidence>
<dbReference type="Gene3D" id="1.10.245.10">
    <property type="entry name" value="SWIB/MDM2 domain"/>
    <property type="match status" value="1"/>
</dbReference>
<dbReference type="PROSITE" id="PS51925">
    <property type="entry name" value="SWIB_MDM2"/>
    <property type="match status" value="1"/>
</dbReference>
<accession>A0A1Y3ES79</accession>
<dbReference type="InterPro" id="IPR036885">
    <property type="entry name" value="SWIB_MDM2_dom_sf"/>
</dbReference>
<evidence type="ECO:0000313" key="3">
    <source>
        <dbReference type="EMBL" id="OUC46389.1"/>
    </source>
</evidence>
<feature type="transmembrane region" description="Helical" evidence="1">
    <location>
        <begin position="77"/>
        <end position="99"/>
    </location>
</feature>
<organism evidence="3 4">
    <name type="scientific">Trichinella nativa</name>
    <dbReference type="NCBI Taxonomy" id="6335"/>
    <lineage>
        <taxon>Eukaryota</taxon>
        <taxon>Metazoa</taxon>
        <taxon>Ecdysozoa</taxon>
        <taxon>Nematoda</taxon>
        <taxon>Enoplea</taxon>
        <taxon>Dorylaimia</taxon>
        <taxon>Trichinellida</taxon>
        <taxon>Trichinellidae</taxon>
        <taxon>Trichinella</taxon>
    </lineage>
</organism>
<keyword evidence="1" id="KW-1133">Transmembrane helix</keyword>
<dbReference type="InterPro" id="IPR003121">
    <property type="entry name" value="SWIB_MDM2_domain"/>
</dbReference>
<protein>
    <submittedName>
        <fullName evidence="3">SWIB/MDM2 domain protein</fullName>
    </submittedName>
</protein>
<feature type="domain" description="DM2" evidence="2">
    <location>
        <begin position="1"/>
        <end position="63"/>
    </location>
</feature>
<name>A0A1Y3ES79_9BILA</name>
<gene>
    <name evidence="3" type="ORF">D917_07750</name>
</gene>
<dbReference type="Pfam" id="PF02201">
    <property type="entry name" value="SWIB"/>
    <property type="match status" value="1"/>
</dbReference>
<evidence type="ECO:0000259" key="2">
    <source>
        <dbReference type="PROSITE" id="PS51925"/>
    </source>
</evidence>